<reference evidence="3" key="2">
    <citation type="journal article" date="2016" name="Mol. Ecol.">
        <title>Population genomics of the filarial nematode parasite Wuchereria bancrofti from mosquitoes.</title>
        <authorList>
            <person name="Small S.T."/>
            <person name="Reimer L.J."/>
            <person name="Tisch D.J."/>
            <person name="King C.L."/>
            <person name="Christensen B.M."/>
            <person name="Siba P.M."/>
            <person name="Kazura J.W."/>
            <person name="Serre D."/>
            <person name="Zimmerman P.A."/>
        </authorList>
    </citation>
    <scope>NUCLEOTIDE SEQUENCE</scope>
    <source>
        <strain evidence="3">pt0022</strain>
    </source>
</reference>
<reference evidence="3" key="1">
    <citation type="submission" date="2015-03" db="EMBL/GenBank/DDBJ databases">
        <title>Wuchereria bancrofti Genome Sequencing Papua New Guinea Strain.</title>
        <authorList>
            <person name="Small S.T."/>
            <person name="Serre D."/>
            <person name="Zimmerman P.A."/>
        </authorList>
    </citation>
    <scope>NUCLEOTIDE SEQUENCE [LARGE SCALE GENOMIC DNA]</scope>
    <source>
        <strain evidence="3">pt0022</strain>
    </source>
</reference>
<sequence>MATTNTDGVNSNLFETFGNKLNTVRSNRSLVAANQQLRIQLAFSKAEISRLQNEIVDLQQRIAGLESTNDEERIEMIVRKRLQQRVQHLKSIASRTVQYMKKTKADFDHAANRLDHALLCSNFNGDDVYKGECSQSVVVPSTCETGDEIIGHRVQRPPVLEAVEEDIYGEKDENDVISDRGLIKPVSSDGFERSPDGRKSNRNSRRQTFFIKKEPREFENNIEASFVEVSFPETNQTVSPFSIQNDEDHSSTAVVLTELITPTVVSARGSLTTFPELETSTETISSLSPQNHKDPLAVTVMMKPITPSTISVPKTTTMFPKPETPTTRSRSKLCISKAMHGENTPVKSNQIEESKVVMHARKKRKILTGEPKKCKMSLENNTEITEEINKILATPTSTPSTAILSVANLNESVRYKRAAAVKISSFKEPNLVTKMRNPNVN</sequence>
<dbReference type="WBParaSite" id="mrna-Wban_05219">
    <property type="protein sequence ID" value="mrna-Wban_05219"/>
    <property type="gene ID" value="Wban_05219"/>
</dbReference>
<proteinExistence type="predicted"/>
<feature type="region of interest" description="Disordered" evidence="2">
    <location>
        <begin position="178"/>
        <end position="208"/>
    </location>
</feature>
<organism evidence="3 4">
    <name type="scientific">Wuchereria bancrofti</name>
    <dbReference type="NCBI Taxonomy" id="6293"/>
    <lineage>
        <taxon>Eukaryota</taxon>
        <taxon>Metazoa</taxon>
        <taxon>Ecdysozoa</taxon>
        <taxon>Nematoda</taxon>
        <taxon>Chromadorea</taxon>
        <taxon>Rhabditida</taxon>
        <taxon>Spirurina</taxon>
        <taxon>Spiruromorpha</taxon>
        <taxon>Filarioidea</taxon>
        <taxon>Onchocercidae</taxon>
        <taxon>Wuchereria</taxon>
    </lineage>
</organism>
<name>A0AAF5PT35_WUCBA</name>
<feature type="region of interest" description="Disordered" evidence="2">
    <location>
        <begin position="309"/>
        <end position="330"/>
    </location>
</feature>
<feature type="compositionally biased region" description="Basic and acidic residues" evidence="2">
    <location>
        <begin position="190"/>
        <end position="199"/>
    </location>
</feature>
<feature type="compositionally biased region" description="Polar residues" evidence="2">
    <location>
        <begin position="309"/>
        <end position="328"/>
    </location>
</feature>
<reference evidence="4" key="3">
    <citation type="submission" date="2024-02" db="UniProtKB">
        <authorList>
            <consortium name="WormBaseParasite"/>
        </authorList>
    </citation>
    <scope>IDENTIFICATION</scope>
    <source>
        <strain evidence="4">pt0022</strain>
    </source>
</reference>
<evidence type="ECO:0008006" key="5">
    <source>
        <dbReference type="Google" id="ProtNLM"/>
    </source>
</evidence>
<keyword evidence="1" id="KW-0175">Coiled coil</keyword>
<dbReference type="AlphaFoldDB" id="A0AAF5PT35"/>
<accession>A0AAF5PT35</accession>
<evidence type="ECO:0000256" key="2">
    <source>
        <dbReference type="SAM" id="MobiDB-lite"/>
    </source>
</evidence>
<protein>
    <recommendedName>
        <fullName evidence="5">Shugoshin C-terminal domain-containing protein</fullName>
    </recommendedName>
</protein>
<dbReference type="Proteomes" id="UP000093561">
    <property type="component" value="Unassembled WGS sequence"/>
</dbReference>
<evidence type="ECO:0000256" key="1">
    <source>
        <dbReference type="SAM" id="Coils"/>
    </source>
</evidence>
<evidence type="ECO:0000313" key="4">
    <source>
        <dbReference type="WBParaSite" id="mrna-Wban_05219"/>
    </source>
</evidence>
<feature type="coiled-coil region" evidence="1">
    <location>
        <begin position="34"/>
        <end position="75"/>
    </location>
</feature>
<evidence type="ECO:0000313" key="3">
    <source>
        <dbReference type="Proteomes" id="UP000093561"/>
    </source>
</evidence>